<proteinExistence type="predicted"/>
<dbReference type="OrthoDB" id="2796825at2759"/>
<dbReference type="AlphaFoldDB" id="A0A5C3KX21"/>
<name>A0A5C3KX21_COPMA</name>
<protein>
    <submittedName>
        <fullName evidence="2">Uncharacterized protein</fullName>
    </submittedName>
</protein>
<keyword evidence="1" id="KW-1133">Transmembrane helix</keyword>
<dbReference type="EMBL" id="ML210299">
    <property type="protein sequence ID" value="TFK20478.1"/>
    <property type="molecule type" value="Genomic_DNA"/>
</dbReference>
<keyword evidence="1" id="KW-0472">Membrane</keyword>
<organism evidence="2 3">
    <name type="scientific">Coprinopsis marcescibilis</name>
    <name type="common">Agaric fungus</name>
    <name type="synonym">Psathyrella marcescibilis</name>
    <dbReference type="NCBI Taxonomy" id="230819"/>
    <lineage>
        <taxon>Eukaryota</taxon>
        <taxon>Fungi</taxon>
        <taxon>Dikarya</taxon>
        <taxon>Basidiomycota</taxon>
        <taxon>Agaricomycotina</taxon>
        <taxon>Agaricomycetes</taxon>
        <taxon>Agaricomycetidae</taxon>
        <taxon>Agaricales</taxon>
        <taxon>Agaricineae</taxon>
        <taxon>Psathyrellaceae</taxon>
        <taxon>Coprinopsis</taxon>
    </lineage>
</organism>
<feature type="transmembrane region" description="Helical" evidence="1">
    <location>
        <begin position="57"/>
        <end position="78"/>
    </location>
</feature>
<evidence type="ECO:0000313" key="2">
    <source>
        <dbReference type="EMBL" id="TFK20478.1"/>
    </source>
</evidence>
<feature type="transmembrane region" description="Helical" evidence="1">
    <location>
        <begin position="254"/>
        <end position="281"/>
    </location>
</feature>
<accession>A0A5C3KX21</accession>
<sequence length="349" mass="38230">MEAISVKHSDAALRIYHSSYANIDIYMAVSGVQTIICVQVIAAHLKFSPEARNGRTGYVGISLVICLSFFSFAMAFSLDIGSTLLSFQTIEETVWNAVVEHLGRQISGRYIALRVGEGSTVGWGRIASEQATSYFVRSLNSRRSVVSLFNHMGLQKGRDFADIYSVCSSDCREASEAPLTAILDISNRSRRSGLRVDTTRALAFFYRDVALPCTAAVNGVFHPQRMIALPIIRMRRRFIKLDVISPHQQSYTRVLAILIESSLPVTVMGTAVVIATLLGGLDPGSAYIVEFVKGFWIVTMSLAPQLIIYRVAMGESWTRNPTNDAVLVSQIVFAFDLNSGGVSGRAGEV</sequence>
<keyword evidence="1" id="KW-0812">Transmembrane</keyword>
<gene>
    <name evidence="2" type="ORF">FA15DRAFT_659080</name>
</gene>
<evidence type="ECO:0000313" key="3">
    <source>
        <dbReference type="Proteomes" id="UP000307440"/>
    </source>
</evidence>
<evidence type="ECO:0000256" key="1">
    <source>
        <dbReference type="SAM" id="Phobius"/>
    </source>
</evidence>
<keyword evidence="3" id="KW-1185">Reference proteome</keyword>
<feature type="transmembrane region" description="Helical" evidence="1">
    <location>
        <begin position="287"/>
        <end position="309"/>
    </location>
</feature>
<dbReference type="Proteomes" id="UP000307440">
    <property type="component" value="Unassembled WGS sequence"/>
</dbReference>
<reference evidence="2 3" key="1">
    <citation type="journal article" date="2019" name="Nat. Ecol. Evol.">
        <title>Megaphylogeny resolves global patterns of mushroom evolution.</title>
        <authorList>
            <person name="Varga T."/>
            <person name="Krizsan K."/>
            <person name="Foldi C."/>
            <person name="Dima B."/>
            <person name="Sanchez-Garcia M."/>
            <person name="Sanchez-Ramirez S."/>
            <person name="Szollosi G.J."/>
            <person name="Szarkandi J.G."/>
            <person name="Papp V."/>
            <person name="Albert L."/>
            <person name="Andreopoulos W."/>
            <person name="Angelini C."/>
            <person name="Antonin V."/>
            <person name="Barry K.W."/>
            <person name="Bougher N.L."/>
            <person name="Buchanan P."/>
            <person name="Buyck B."/>
            <person name="Bense V."/>
            <person name="Catcheside P."/>
            <person name="Chovatia M."/>
            <person name="Cooper J."/>
            <person name="Damon W."/>
            <person name="Desjardin D."/>
            <person name="Finy P."/>
            <person name="Geml J."/>
            <person name="Haridas S."/>
            <person name="Hughes K."/>
            <person name="Justo A."/>
            <person name="Karasinski D."/>
            <person name="Kautmanova I."/>
            <person name="Kiss B."/>
            <person name="Kocsube S."/>
            <person name="Kotiranta H."/>
            <person name="LaButti K.M."/>
            <person name="Lechner B.E."/>
            <person name="Liimatainen K."/>
            <person name="Lipzen A."/>
            <person name="Lukacs Z."/>
            <person name="Mihaltcheva S."/>
            <person name="Morgado L.N."/>
            <person name="Niskanen T."/>
            <person name="Noordeloos M.E."/>
            <person name="Ohm R.A."/>
            <person name="Ortiz-Santana B."/>
            <person name="Ovrebo C."/>
            <person name="Racz N."/>
            <person name="Riley R."/>
            <person name="Savchenko A."/>
            <person name="Shiryaev A."/>
            <person name="Soop K."/>
            <person name="Spirin V."/>
            <person name="Szebenyi C."/>
            <person name="Tomsovsky M."/>
            <person name="Tulloss R.E."/>
            <person name="Uehling J."/>
            <person name="Grigoriev I.V."/>
            <person name="Vagvolgyi C."/>
            <person name="Papp T."/>
            <person name="Martin F.M."/>
            <person name="Miettinen O."/>
            <person name="Hibbett D.S."/>
            <person name="Nagy L.G."/>
        </authorList>
    </citation>
    <scope>NUCLEOTIDE SEQUENCE [LARGE SCALE GENOMIC DNA]</scope>
    <source>
        <strain evidence="2 3">CBS 121175</strain>
    </source>
</reference>
<feature type="transmembrane region" description="Helical" evidence="1">
    <location>
        <begin position="23"/>
        <end position="45"/>
    </location>
</feature>